<accession>A0A347VLU2</accession>
<keyword evidence="3" id="KW-1185">Reference proteome</keyword>
<dbReference type="AlphaFoldDB" id="A0A347VLU2"/>
<gene>
    <name evidence="1" type="ORF">DCO61_08190</name>
    <name evidence="2" type="ORF">LS64_011100</name>
</gene>
<comment type="caution">
    <text evidence="2">The sequence shown here is derived from an EMBL/GenBank/DDBJ whole genome shotgun (WGS) entry which is preliminary data.</text>
</comment>
<evidence type="ECO:0000313" key="2">
    <source>
        <dbReference type="EMBL" id="TLD91997.1"/>
    </source>
</evidence>
<reference evidence="2 3" key="2">
    <citation type="journal article" date="2016" name="Infect. Immun.">
        <title>Helicobacter saguini, a Novel Helicobacter Isolated from Cotton-Top Tamarins with Ulcerative Colitis, Has Proinflammatory Properties and Induces Typhlocolitis and Dysplasia in Gnotobiotic IL-10-/- Mice.</title>
        <authorList>
            <person name="Shen Z."/>
            <person name="Mannion A."/>
            <person name="Whary M.T."/>
            <person name="Muthupalani S."/>
            <person name="Sheh A."/>
            <person name="Feng Y."/>
            <person name="Gong G."/>
            <person name="Vandamme P."/>
            <person name="Holcombe H.R."/>
            <person name="Paster B.J."/>
            <person name="Fox J.G."/>
        </authorList>
    </citation>
    <scope>NUCLEOTIDE SEQUENCE [LARGE SCALE GENOMIC DNA]</scope>
    <source>
        <strain evidence="2 3">MIT 97-6194</strain>
    </source>
</reference>
<reference evidence="2" key="3">
    <citation type="submission" date="2018-04" db="EMBL/GenBank/DDBJ databases">
        <authorList>
            <person name="Sheh A."/>
            <person name="Shen Z."/>
            <person name="Mannion A.J."/>
            <person name="Fox J.G."/>
        </authorList>
    </citation>
    <scope>NUCLEOTIDE SEQUENCE</scope>
    <source>
        <strain evidence="2">MIT 97-6194</strain>
    </source>
</reference>
<reference evidence="1 4" key="4">
    <citation type="submission" date="2019-12" db="EMBL/GenBank/DDBJ databases">
        <title>Multi-Generational Helicobacter saguini Isolates.</title>
        <authorList>
            <person name="Mannion A."/>
            <person name="Shen Z."/>
            <person name="Fox J.G."/>
        </authorList>
    </citation>
    <scope>NUCLEOTIDE SEQUENCE [LARGE SCALE GENOMIC DNA]</scope>
    <source>
        <strain evidence="1">16-048</strain>
        <strain evidence="4">16-048 (F4)</strain>
    </source>
</reference>
<dbReference type="Proteomes" id="UP000029714">
    <property type="component" value="Unassembled WGS sequence"/>
</dbReference>
<dbReference type="EMBL" id="QBIU01000001">
    <property type="protein sequence ID" value="MWV69977.1"/>
    <property type="molecule type" value="Genomic_DNA"/>
</dbReference>
<evidence type="ECO:0000313" key="4">
    <source>
        <dbReference type="Proteomes" id="UP000477070"/>
    </source>
</evidence>
<dbReference type="EMBL" id="JRMP02000025">
    <property type="protein sequence ID" value="TLD91997.1"/>
    <property type="molecule type" value="Genomic_DNA"/>
</dbReference>
<name>A0A347VLU2_9HELI</name>
<evidence type="ECO:0000313" key="3">
    <source>
        <dbReference type="Proteomes" id="UP000029714"/>
    </source>
</evidence>
<reference evidence="2 3" key="1">
    <citation type="journal article" date="2014" name="Genome Announc.">
        <title>Draft genome sequences of eight enterohepatic helicobacter species isolated from both laboratory and wild rodents.</title>
        <authorList>
            <person name="Sheh A."/>
            <person name="Shen Z."/>
            <person name="Fox J.G."/>
        </authorList>
    </citation>
    <scope>NUCLEOTIDE SEQUENCE [LARGE SCALE GENOMIC DNA]</scope>
    <source>
        <strain evidence="2 3">MIT 97-6194</strain>
    </source>
</reference>
<proteinExistence type="predicted"/>
<protein>
    <submittedName>
        <fullName evidence="2">Uncharacterized protein</fullName>
    </submittedName>
</protein>
<evidence type="ECO:0000313" key="1">
    <source>
        <dbReference type="EMBL" id="MWV69977.1"/>
    </source>
</evidence>
<dbReference type="RefSeq" id="WP_118949299.1">
    <property type="nucleotide sequence ID" value="NZ_JRMP02000025.1"/>
</dbReference>
<dbReference type="Proteomes" id="UP000477070">
    <property type="component" value="Unassembled WGS sequence"/>
</dbReference>
<sequence>MPKVNLAKLKDLKSYAECSKVCYCNVLRNGMFGEDSKGDKENLSNKEYNKLPTYFQALSIESSWWKLWKDYKVEFTIKQASEFAKRYEVKFYVFK</sequence>
<organism evidence="2 3">
    <name type="scientific">Helicobacter saguini</name>
    <dbReference type="NCBI Taxonomy" id="1548018"/>
    <lineage>
        <taxon>Bacteria</taxon>
        <taxon>Pseudomonadati</taxon>
        <taxon>Campylobacterota</taxon>
        <taxon>Epsilonproteobacteria</taxon>
        <taxon>Campylobacterales</taxon>
        <taxon>Helicobacteraceae</taxon>
        <taxon>Helicobacter</taxon>
    </lineage>
</organism>